<dbReference type="Pfam" id="PF19040">
    <property type="entry name" value="SGNH"/>
    <property type="match status" value="1"/>
</dbReference>
<keyword evidence="4" id="KW-0808">Transferase</keyword>
<evidence type="ECO:0000313" key="5">
    <source>
        <dbReference type="Proteomes" id="UP000198701"/>
    </source>
</evidence>
<feature type="transmembrane region" description="Helical" evidence="1">
    <location>
        <begin position="145"/>
        <end position="162"/>
    </location>
</feature>
<dbReference type="OrthoDB" id="3404679at2"/>
<feature type="transmembrane region" description="Helical" evidence="1">
    <location>
        <begin position="174"/>
        <end position="193"/>
    </location>
</feature>
<feature type="transmembrane region" description="Helical" evidence="1">
    <location>
        <begin position="7"/>
        <end position="26"/>
    </location>
</feature>
<feature type="domain" description="SGNH" evidence="3">
    <location>
        <begin position="449"/>
        <end position="671"/>
    </location>
</feature>
<dbReference type="GO" id="GO:0016747">
    <property type="term" value="F:acyltransferase activity, transferring groups other than amino-acyl groups"/>
    <property type="evidence" value="ECO:0007669"/>
    <property type="project" value="InterPro"/>
</dbReference>
<evidence type="ECO:0000259" key="2">
    <source>
        <dbReference type="Pfam" id="PF01757"/>
    </source>
</evidence>
<protein>
    <submittedName>
        <fullName evidence="4">Peptidoglycan/LPS O-acetylase OafA/YrhL, contains acyltransferase and SGNH-hydrolase domains</fullName>
    </submittedName>
</protein>
<feature type="transmembrane region" description="Helical" evidence="1">
    <location>
        <begin position="325"/>
        <end position="342"/>
    </location>
</feature>
<dbReference type="InterPro" id="IPR043968">
    <property type="entry name" value="SGNH"/>
</dbReference>
<dbReference type="InterPro" id="IPR050879">
    <property type="entry name" value="Acyltransferase_3"/>
</dbReference>
<sequence>MIPGFRYDIQGLRAIAVGMVVAYHLWPNRLTGGYVGVDVFFVISGYLITSHLLKSPPRDLRGLARFWERRIRRLLPASLLVLAATAVAARLVAPPTQWGSIANGVISSALYVQNWALARSSVDYLAATDVPIPTQHFWSLSLEEQFYLVWPLLVLAAFWFASRYKRGALGAVRTMILVVIALSLLTSIIVTASEPNMAYFVTPTRIWELAVGGLVATMPPLTALGLHRAVPGLMAWVGLGGVVAAGLAFTEATPFPGYAAILPVAGTALVILAGSQHRLSPSAVLSFRPIQWLGNASYSVYLWHWPLIALLPYVSGGALGRLDKVIILVITLVLAAATKTYVEDRYRTARNDRARVPVYRVAAAGMAVVTLIGFAQLAEVSVRASVAAERLLAIQDELGPCLGAGAIAKGPEECPENAGSAGDADPLLAMDDKSDAYSDDCWALMPFTDRKVCTYGQGETHMALVGNSHADQWLPALQALARHRNWTITTFLIEQCNPTDAALGFNTVEKTDNCLAWGKWVMDETKGDTYDLVITSERQSVPVKGETLATTRDSAVQGYKSYLTTWNEADTNVLVITDSPYPWQARVSIPSCLSRNPGRADLCSGTMETWHKIDALRFAAEELALPRITTLNMDEYYCPDDVCPAIIGSVIAYSDGSHFSATFAETMAPYMDAPITAALER</sequence>
<feature type="transmembrane region" description="Helical" evidence="1">
    <location>
        <begin position="205"/>
        <end position="226"/>
    </location>
</feature>
<dbReference type="PANTHER" id="PTHR23028">
    <property type="entry name" value="ACETYLTRANSFERASE"/>
    <property type="match status" value="1"/>
</dbReference>
<dbReference type="GO" id="GO:0016787">
    <property type="term" value="F:hydrolase activity"/>
    <property type="evidence" value="ECO:0007669"/>
    <property type="project" value="UniProtKB-KW"/>
</dbReference>
<dbReference type="GO" id="GO:0009103">
    <property type="term" value="P:lipopolysaccharide biosynthetic process"/>
    <property type="evidence" value="ECO:0007669"/>
    <property type="project" value="TreeGrafter"/>
</dbReference>
<dbReference type="AlphaFoldDB" id="A0A1G9CL08"/>
<feature type="transmembrane region" description="Helical" evidence="1">
    <location>
        <begin position="358"/>
        <end position="378"/>
    </location>
</feature>
<keyword evidence="4" id="KW-0378">Hydrolase</keyword>
<dbReference type="RefSeq" id="WP_092323142.1">
    <property type="nucleotide sequence ID" value="NZ_FNFU01000007.1"/>
</dbReference>
<feature type="transmembrane region" description="Helical" evidence="1">
    <location>
        <begin position="32"/>
        <end position="53"/>
    </location>
</feature>
<keyword evidence="1" id="KW-0812">Transmembrane</keyword>
<keyword evidence="4" id="KW-0012">Acyltransferase</keyword>
<dbReference type="STRING" id="386301.SAMN05216282_10793"/>
<feature type="transmembrane region" description="Helical" evidence="1">
    <location>
        <begin position="233"/>
        <end position="249"/>
    </location>
</feature>
<feature type="transmembrane region" description="Helical" evidence="1">
    <location>
        <begin position="255"/>
        <end position="274"/>
    </location>
</feature>
<organism evidence="4 5">
    <name type="scientific">Cryobacterium psychrotolerans</name>
    <dbReference type="NCBI Taxonomy" id="386301"/>
    <lineage>
        <taxon>Bacteria</taxon>
        <taxon>Bacillati</taxon>
        <taxon>Actinomycetota</taxon>
        <taxon>Actinomycetes</taxon>
        <taxon>Micrococcales</taxon>
        <taxon>Microbacteriaceae</taxon>
        <taxon>Cryobacterium</taxon>
    </lineage>
</organism>
<feature type="transmembrane region" description="Helical" evidence="1">
    <location>
        <begin position="295"/>
        <end position="313"/>
    </location>
</feature>
<reference evidence="4 5" key="1">
    <citation type="submission" date="2016-10" db="EMBL/GenBank/DDBJ databases">
        <authorList>
            <person name="de Groot N.N."/>
        </authorList>
    </citation>
    <scope>NUCLEOTIDE SEQUENCE [LARGE SCALE GENOMIC DNA]</scope>
    <source>
        <strain evidence="4 5">CGMCC 1.5382</strain>
    </source>
</reference>
<gene>
    <name evidence="4" type="ORF">SAMN05216282_10793</name>
</gene>
<feature type="domain" description="Acyltransferase 3" evidence="2">
    <location>
        <begin position="7"/>
        <end position="336"/>
    </location>
</feature>
<evidence type="ECO:0000259" key="3">
    <source>
        <dbReference type="Pfam" id="PF19040"/>
    </source>
</evidence>
<dbReference type="EMBL" id="FNFU01000007">
    <property type="protein sequence ID" value="SDK52381.1"/>
    <property type="molecule type" value="Genomic_DNA"/>
</dbReference>
<dbReference type="InterPro" id="IPR002656">
    <property type="entry name" value="Acyl_transf_3_dom"/>
</dbReference>
<keyword evidence="1" id="KW-0472">Membrane</keyword>
<feature type="transmembrane region" description="Helical" evidence="1">
    <location>
        <begin position="74"/>
        <end position="93"/>
    </location>
</feature>
<dbReference type="PANTHER" id="PTHR23028:SF53">
    <property type="entry name" value="ACYL_TRANSF_3 DOMAIN-CONTAINING PROTEIN"/>
    <property type="match status" value="1"/>
</dbReference>
<accession>A0A1G9CL08</accession>
<dbReference type="Proteomes" id="UP000198701">
    <property type="component" value="Unassembled WGS sequence"/>
</dbReference>
<evidence type="ECO:0000313" key="4">
    <source>
        <dbReference type="EMBL" id="SDK52381.1"/>
    </source>
</evidence>
<dbReference type="Pfam" id="PF01757">
    <property type="entry name" value="Acyl_transf_3"/>
    <property type="match status" value="1"/>
</dbReference>
<keyword evidence="5" id="KW-1185">Reference proteome</keyword>
<name>A0A1G9CL08_9MICO</name>
<keyword evidence="1" id="KW-1133">Transmembrane helix</keyword>
<dbReference type="GO" id="GO:0016020">
    <property type="term" value="C:membrane"/>
    <property type="evidence" value="ECO:0007669"/>
    <property type="project" value="TreeGrafter"/>
</dbReference>
<evidence type="ECO:0000256" key="1">
    <source>
        <dbReference type="SAM" id="Phobius"/>
    </source>
</evidence>
<proteinExistence type="predicted"/>